<organism evidence="3 4">
    <name type="scientific">Cristinia sonorae</name>
    <dbReference type="NCBI Taxonomy" id="1940300"/>
    <lineage>
        <taxon>Eukaryota</taxon>
        <taxon>Fungi</taxon>
        <taxon>Dikarya</taxon>
        <taxon>Basidiomycota</taxon>
        <taxon>Agaricomycotina</taxon>
        <taxon>Agaricomycetes</taxon>
        <taxon>Agaricomycetidae</taxon>
        <taxon>Agaricales</taxon>
        <taxon>Pleurotineae</taxon>
        <taxon>Stephanosporaceae</taxon>
        <taxon>Cristinia</taxon>
    </lineage>
</organism>
<evidence type="ECO:0000256" key="1">
    <source>
        <dbReference type="SAM" id="MobiDB-lite"/>
    </source>
</evidence>
<proteinExistence type="predicted"/>
<evidence type="ECO:0000313" key="4">
    <source>
        <dbReference type="Proteomes" id="UP000813824"/>
    </source>
</evidence>
<accession>A0A8K0UX57</accession>
<feature type="region of interest" description="Disordered" evidence="1">
    <location>
        <begin position="152"/>
        <end position="441"/>
    </location>
</feature>
<dbReference type="InterPro" id="IPR001841">
    <property type="entry name" value="Znf_RING"/>
</dbReference>
<feature type="compositionally biased region" description="Low complexity" evidence="1">
    <location>
        <begin position="330"/>
        <end position="342"/>
    </location>
</feature>
<dbReference type="AlphaFoldDB" id="A0A8K0UX57"/>
<dbReference type="Pfam" id="PF14634">
    <property type="entry name" value="zf-RING_5"/>
    <property type="match status" value="1"/>
</dbReference>
<gene>
    <name evidence="3" type="ORF">BXZ70DRAFT_271511</name>
</gene>
<dbReference type="EMBL" id="JAEVFJ010000002">
    <property type="protein sequence ID" value="KAH8107063.1"/>
    <property type="molecule type" value="Genomic_DNA"/>
</dbReference>
<feature type="compositionally biased region" description="Polar residues" evidence="1">
    <location>
        <begin position="261"/>
        <end position="279"/>
    </location>
</feature>
<feature type="compositionally biased region" description="Basic and acidic residues" evidence="1">
    <location>
        <begin position="152"/>
        <end position="164"/>
    </location>
</feature>
<evidence type="ECO:0000313" key="3">
    <source>
        <dbReference type="EMBL" id="KAH8107063.1"/>
    </source>
</evidence>
<feature type="compositionally biased region" description="Polar residues" evidence="1">
    <location>
        <begin position="356"/>
        <end position="366"/>
    </location>
</feature>
<dbReference type="OrthoDB" id="2535391at2759"/>
<feature type="compositionally biased region" description="Low complexity" evidence="1">
    <location>
        <begin position="371"/>
        <end position="384"/>
    </location>
</feature>
<feature type="compositionally biased region" description="Polar residues" evidence="1">
    <location>
        <begin position="179"/>
        <end position="190"/>
    </location>
</feature>
<keyword evidence="4" id="KW-1185">Reference proteome</keyword>
<comment type="caution">
    <text evidence="3">The sequence shown here is derived from an EMBL/GenBank/DDBJ whole genome shotgun (WGS) entry which is preliminary data.</text>
</comment>
<sequence>MSQAGPTAAPYPEFDFWEFAVCSRCHLPFTTVDGAPPQVPFWITECAHILCNNHLNADQSCIQCGTQNVQIASLHRKMDAPMSEWFRPVTQTIDTLAFTARFQIESLVSQLRHYKRKCDHQRASLERAKLEMQQYKQLRKKYEELKTYTQQMKEHYRGHSRNSEPSDVMSNGKRRMIDSSRSTHTNSSPRSAAAPAGIGPERLTLQPQPFTPRVTRHTESGPLRAFPRQGAAPDARPGSSRFVEQYAYDPPKHGQPAVLSSGIQHSISNPNLGNPTSLQERYKHQQPLEGGDGRQRHRSGNHSSSYSRNDLIPPNTTSSQLQMPPPPVPSSSSFTRSSSGELHSSRRSHPLPLRPSDSSESLQSNRFMPGSTSNASSSRPTSVTTSHMQTQRFAPPTPSMSVRPANTSSSGSRRHSGPDMQTPSTRRRSDEQRVPFVPQGR</sequence>
<feature type="domain" description="RING-type" evidence="2">
    <location>
        <begin position="22"/>
        <end position="65"/>
    </location>
</feature>
<protein>
    <recommendedName>
        <fullName evidence="2">RING-type domain-containing protein</fullName>
    </recommendedName>
</protein>
<reference evidence="3" key="1">
    <citation type="journal article" date="2021" name="New Phytol.">
        <title>Evolutionary innovations through gain and loss of genes in the ectomycorrhizal Boletales.</title>
        <authorList>
            <person name="Wu G."/>
            <person name="Miyauchi S."/>
            <person name="Morin E."/>
            <person name="Kuo A."/>
            <person name="Drula E."/>
            <person name="Varga T."/>
            <person name="Kohler A."/>
            <person name="Feng B."/>
            <person name="Cao Y."/>
            <person name="Lipzen A."/>
            <person name="Daum C."/>
            <person name="Hundley H."/>
            <person name="Pangilinan J."/>
            <person name="Johnson J."/>
            <person name="Barry K."/>
            <person name="LaButti K."/>
            <person name="Ng V."/>
            <person name="Ahrendt S."/>
            <person name="Min B."/>
            <person name="Choi I.G."/>
            <person name="Park H."/>
            <person name="Plett J.M."/>
            <person name="Magnuson J."/>
            <person name="Spatafora J.W."/>
            <person name="Nagy L.G."/>
            <person name="Henrissat B."/>
            <person name="Grigoriev I.V."/>
            <person name="Yang Z.L."/>
            <person name="Xu J."/>
            <person name="Martin F.M."/>
        </authorList>
    </citation>
    <scope>NUCLEOTIDE SEQUENCE</scope>
    <source>
        <strain evidence="3">KKN 215</strain>
    </source>
</reference>
<name>A0A8K0UX57_9AGAR</name>
<evidence type="ECO:0000259" key="2">
    <source>
        <dbReference type="Pfam" id="PF14634"/>
    </source>
</evidence>
<dbReference type="Proteomes" id="UP000813824">
    <property type="component" value="Unassembled WGS sequence"/>
</dbReference>